<feature type="region of interest" description="Disordered" evidence="5">
    <location>
        <begin position="573"/>
        <end position="595"/>
    </location>
</feature>
<gene>
    <name evidence="8" type="ORF">FC39_GL001217</name>
</gene>
<feature type="compositionally biased region" description="Basic and acidic residues" evidence="5">
    <location>
        <begin position="574"/>
        <end position="595"/>
    </location>
</feature>
<name>A0A0R1YN62_9LACO</name>
<keyword evidence="2" id="KW-0964">Secreted</keyword>
<feature type="compositionally biased region" description="Polar residues" evidence="5">
    <location>
        <begin position="158"/>
        <end position="168"/>
    </location>
</feature>
<keyword evidence="1" id="KW-0134">Cell wall</keyword>
<feature type="region of interest" description="Disordered" evidence="5">
    <location>
        <begin position="41"/>
        <end position="85"/>
    </location>
</feature>
<comment type="caution">
    <text evidence="8">The sequence shown here is derived from an EMBL/GenBank/DDBJ whole genome shotgun (WGS) entry which is preliminary data.</text>
</comment>
<evidence type="ECO:0000313" key="9">
    <source>
        <dbReference type="Proteomes" id="UP000051223"/>
    </source>
</evidence>
<feature type="transmembrane region" description="Helical" evidence="6">
    <location>
        <begin position="656"/>
        <end position="675"/>
    </location>
</feature>
<keyword evidence="6" id="KW-1133">Transmembrane helix</keyword>
<evidence type="ECO:0000256" key="5">
    <source>
        <dbReference type="SAM" id="MobiDB-lite"/>
    </source>
</evidence>
<feature type="compositionally biased region" description="Polar residues" evidence="5">
    <location>
        <begin position="48"/>
        <end position="58"/>
    </location>
</feature>
<evidence type="ECO:0000259" key="7">
    <source>
        <dbReference type="PROSITE" id="PS50847"/>
    </source>
</evidence>
<proteinExistence type="predicted"/>
<evidence type="ECO:0000256" key="4">
    <source>
        <dbReference type="ARBA" id="ARBA00023088"/>
    </source>
</evidence>
<feature type="region of interest" description="Disordered" evidence="5">
    <location>
        <begin position="153"/>
        <end position="176"/>
    </location>
</feature>
<keyword evidence="4" id="KW-0572">Peptidoglycan-anchor</keyword>
<dbReference type="RefSeq" id="WP_056941375.1">
    <property type="nucleotide sequence ID" value="NZ_AZGI01000002.1"/>
</dbReference>
<keyword evidence="3" id="KW-0732">Signal</keyword>
<keyword evidence="9" id="KW-1185">Reference proteome</keyword>
<dbReference type="AlphaFoldDB" id="A0A0R1YN62"/>
<evidence type="ECO:0000256" key="3">
    <source>
        <dbReference type="ARBA" id="ARBA00022729"/>
    </source>
</evidence>
<dbReference type="PROSITE" id="PS50847">
    <property type="entry name" value="GRAM_POS_ANCHORING"/>
    <property type="match status" value="1"/>
</dbReference>
<sequence length="682" mass="74130">MSIKGREIKKVGIATIVTFTCLSTLSSMNLTSVQAAEQAGQSQAAPATNGQASQATSSERTDTQRQEKGSEILRQQDEEHSEQATEDLQNLINRRKGIVDELENNSSIHNDEVIGEKSKELNRSNDLGIASGFHIFSHKVDLTGSHMAGNVATEELNDNPNFGTNNQSDPHKNNTKNDVDYVGKITSKDGRLNLNGGAFTGEYGNHVVLGSNYKIEKGNDAGHIIISDGVNTATLDKRDNRDIVIEEGDKPYIDIQGELDKLSLKSEAWSKHADSKGSAFRYVDNNSQIIDVSKAQPDDDNNVFINVDASKLNNLVQVKGLSVEKDAPTVIINVIQPKGNKSYSLNAQVKLEYTDGTTEEAAGNPHKHENHVLWNFGTDLTSLTTSRVLLGSVLAPKATINVQGANIDGNIVGNEVIIGAETHRWDLISNPKHNRFPYIPRWEFPSEYHPSKPGKDKPGKPSEDKPSKPGKDKPGKPSEDKPSKPGKDKPGKPSEDKPSKPDKDKPGKPSEDKPSKPGKDKPGNAPRTPSHEEEVPPTPETPNQPSDPNTPPNVPDDFVPEKEATFTYSFAHSHGQDFKDGQKSESKKESYTRTVRDKADTVRTVTTVGAKTVDFPKDNVVVSGKTKTNNNNVVNIATKVVSTNSNNELPKTGANAGWMASLIGFATFALGAIGLKLNKKNR</sequence>
<keyword evidence="6" id="KW-0812">Transmembrane</keyword>
<feature type="compositionally biased region" description="Basic and acidic residues" evidence="5">
    <location>
        <begin position="59"/>
        <end position="83"/>
    </location>
</feature>
<dbReference type="Proteomes" id="UP000051223">
    <property type="component" value="Unassembled WGS sequence"/>
</dbReference>
<dbReference type="Pfam" id="PF20597">
    <property type="entry name" value="pAdhesive_15"/>
    <property type="match status" value="1"/>
</dbReference>
<feature type="region of interest" description="Disordered" evidence="5">
    <location>
        <begin position="444"/>
        <end position="559"/>
    </location>
</feature>
<organism evidence="8 9">
    <name type="scientific">Lactobacillus hamsteri DSM 5661 = JCM 6256</name>
    <dbReference type="NCBI Taxonomy" id="1423754"/>
    <lineage>
        <taxon>Bacteria</taxon>
        <taxon>Bacillati</taxon>
        <taxon>Bacillota</taxon>
        <taxon>Bacilli</taxon>
        <taxon>Lactobacillales</taxon>
        <taxon>Lactobacillaceae</taxon>
        <taxon>Lactobacillus</taxon>
    </lineage>
</organism>
<evidence type="ECO:0000313" key="8">
    <source>
        <dbReference type="EMBL" id="KRM41206.1"/>
    </source>
</evidence>
<evidence type="ECO:0000256" key="1">
    <source>
        <dbReference type="ARBA" id="ARBA00022512"/>
    </source>
</evidence>
<dbReference type="PATRIC" id="fig|1423754.3.peg.1253"/>
<evidence type="ECO:0000256" key="2">
    <source>
        <dbReference type="ARBA" id="ARBA00022525"/>
    </source>
</evidence>
<dbReference type="InterPro" id="IPR019931">
    <property type="entry name" value="LPXTG_anchor"/>
</dbReference>
<reference evidence="8 9" key="1">
    <citation type="journal article" date="2015" name="Genome Announc.">
        <title>Expanding the biotechnology potential of lactobacilli through comparative genomics of 213 strains and associated genera.</title>
        <authorList>
            <person name="Sun Z."/>
            <person name="Harris H.M."/>
            <person name="McCann A."/>
            <person name="Guo C."/>
            <person name="Argimon S."/>
            <person name="Zhang W."/>
            <person name="Yang X."/>
            <person name="Jeffery I.B."/>
            <person name="Cooney J.C."/>
            <person name="Kagawa T.F."/>
            <person name="Liu W."/>
            <person name="Song Y."/>
            <person name="Salvetti E."/>
            <person name="Wrobel A."/>
            <person name="Rasinkangas P."/>
            <person name="Parkhill J."/>
            <person name="Rea M.C."/>
            <person name="O'Sullivan O."/>
            <person name="Ritari J."/>
            <person name="Douillard F.P."/>
            <person name="Paul Ross R."/>
            <person name="Yang R."/>
            <person name="Briner A.E."/>
            <person name="Felis G.E."/>
            <person name="de Vos W.M."/>
            <person name="Barrangou R."/>
            <person name="Klaenhammer T.R."/>
            <person name="Caufield P.W."/>
            <person name="Cui Y."/>
            <person name="Zhang H."/>
            <person name="O'Toole P.W."/>
        </authorList>
    </citation>
    <scope>NUCLEOTIDE SEQUENCE [LARGE SCALE GENOMIC DNA]</scope>
    <source>
        <strain evidence="8 9">DSM 5661</strain>
    </source>
</reference>
<protein>
    <recommendedName>
        <fullName evidence="7">Gram-positive cocci surface proteins LPxTG domain-containing protein</fullName>
    </recommendedName>
</protein>
<dbReference type="NCBIfam" id="TIGR04215">
    <property type="entry name" value="choice_anch_A"/>
    <property type="match status" value="1"/>
</dbReference>
<evidence type="ECO:0000256" key="6">
    <source>
        <dbReference type="SAM" id="Phobius"/>
    </source>
</evidence>
<dbReference type="STRING" id="1423754.FC39_GL001217"/>
<accession>A0A0R1YN62</accession>
<feature type="domain" description="Gram-positive cocci surface proteins LPxTG" evidence="7">
    <location>
        <begin position="649"/>
        <end position="682"/>
    </location>
</feature>
<dbReference type="EMBL" id="AZGI01000002">
    <property type="protein sequence ID" value="KRM41206.1"/>
    <property type="molecule type" value="Genomic_DNA"/>
</dbReference>
<feature type="compositionally biased region" description="Basic and acidic residues" evidence="5">
    <location>
        <begin position="444"/>
        <end position="522"/>
    </location>
</feature>
<dbReference type="InterPro" id="IPR026588">
    <property type="entry name" value="Choice_anch_A"/>
</dbReference>
<dbReference type="NCBIfam" id="TIGR01167">
    <property type="entry name" value="LPXTG_anchor"/>
    <property type="match status" value="1"/>
</dbReference>
<keyword evidence="6" id="KW-0472">Membrane</keyword>
<dbReference type="eggNOG" id="COG3266">
    <property type="taxonomic scope" value="Bacteria"/>
</dbReference>